<evidence type="ECO:0008006" key="14">
    <source>
        <dbReference type="Google" id="ProtNLM"/>
    </source>
</evidence>
<comment type="caution">
    <text evidence="12">The sequence shown here is derived from an EMBL/GenBank/DDBJ whole genome shotgun (WGS) entry which is preliminary data.</text>
</comment>
<organism evidence="12 13">
    <name type="scientific">Ridgeia piscesae</name>
    <name type="common">Tubeworm</name>
    <dbReference type="NCBI Taxonomy" id="27915"/>
    <lineage>
        <taxon>Eukaryota</taxon>
        <taxon>Metazoa</taxon>
        <taxon>Spiralia</taxon>
        <taxon>Lophotrochozoa</taxon>
        <taxon>Annelida</taxon>
        <taxon>Polychaeta</taxon>
        <taxon>Sedentaria</taxon>
        <taxon>Canalipalpata</taxon>
        <taxon>Sabellida</taxon>
        <taxon>Siboglinidae</taxon>
        <taxon>Ridgeia</taxon>
    </lineage>
</organism>
<dbReference type="SUPFAM" id="SSF56024">
    <property type="entry name" value="Phospholipase D/nuclease"/>
    <property type="match status" value="1"/>
</dbReference>
<keyword evidence="4" id="KW-0227">DNA damage</keyword>
<dbReference type="GO" id="GO:0003690">
    <property type="term" value="F:double-stranded DNA binding"/>
    <property type="evidence" value="ECO:0007669"/>
    <property type="project" value="TreeGrafter"/>
</dbReference>
<dbReference type="InterPro" id="IPR010347">
    <property type="entry name" value="Tdp1"/>
</dbReference>
<evidence type="ECO:0000256" key="6">
    <source>
        <dbReference type="ARBA" id="ARBA00022839"/>
    </source>
</evidence>
<accession>A0AAD9J0G2</accession>
<evidence type="ECO:0000256" key="3">
    <source>
        <dbReference type="ARBA" id="ARBA00022722"/>
    </source>
</evidence>
<keyword evidence="13" id="KW-1185">Reference proteome</keyword>
<feature type="site" description="Interaction with DNA" evidence="11">
    <location>
        <position position="81"/>
    </location>
</feature>
<reference evidence="12" key="1">
    <citation type="journal article" date="2023" name="Mol. Biol. Evol.">
        <title>Third-Generation Sequencing Reveals the Adaptive Role of the Epigenome in Three Deep-Sea Polychaetes.</title>
        <authorList>
            <person name="Perez M."/>
            <person name="Aroh O."/>
            <person name="Sun Y."/>
            <person name="Lan Y."/>
            <person name="Juniper S.K."/>
            <person name="Young C.R."/>
            <person name="Angers B."/>
            <person name="Qian P.Y."/>
        </authorList>
    </citation>
    <scope>NUCLEOTIDE SEQUENCE</scope>
    <source>
        <strain evidence="12">R07B-5</strain>
    </source>
</reference>
<evidence type="ECO:0000256" key="2">
    <source>
        <dbReference type="ARBA" id="ARBA00010205"/>
    </source>
</evidence>
<keyword evidence="7" id="KW-0234">DNA repair</keyword>
<evidence type="ECO:0000256" key="5">
    <source>
        <dbReference type="ARBA" id="ARBA00022801"/>
    </source>
</evidence>
<dbReference type="Gene3D" id="3.30.870.10">
    <property type="entry name" value="Endonuclease Chain A"/>
    <property type="match status" value="1"/>
</dbReference>
<evidence type="ECO:0000313" key="12">
    <source>
        <dbReference type="EMBL" id="KAK2143961.1"/>
    </source>
</evidence>
<dbReference type="Pfam" id="PF06087">
    <property type="entry name" value="Tyr-DNA_phospho"/>
    <property type="match status" value="1"/>
</dbReference>
<sequence length="174" mass="20120">MQVYPSKDTVRESLEGYPAGGSLPYSINVAKKQPYLHEFWHHWRSEVRGRTHACPHIKTYTKISPDCRHLAWFLVTSANLSKAAWGALEKNSSQLMIRSYEIGVLFLPKFFSNADTFRPITAVVTNPDSEEIAFPVPFDLPLQKYSEKERPWVWDIPYVDKPDRNGLKWCPPLK</sequence>
<evidence type="ECO:0000256" key="4">
    <source>
        <dbReference type="ARBA" id="ARBA00022763"/>
    </source>
</evidence>
<keyword evidence="5" id="KW-0378">Hydrolase</keyword>
<evidence type="ECO:0000256" key="10">
    <source>
        <dbReference type="PIRSR" id="PIRSR610347-2"/>
    </source>
</evidence>
<dbReference type="AlphaFoldDB" id="A0AAD9J0G2"/>
<evidence type="ECO:0000256" key="9">
    <source>
        <dbReference type="PIRSR" id="PIRSR610347-1"/>
    </source>
</evidence>
<dbReference type="EMBL" id="JAODUO010004346">
    <property type="protein sequence ID" value="KAK2143961.1"/>
    <property type="molecule type" value="Genomic_DNA"/>
</dbReference>
<proteinExistence type="inferred from homology"/>
<evidence type="ECO:0000256" key="11">
    <source>
        <dbReference type="PIRSR" id="PIRSR610347-3"/>
    </source>
</evidence>
<keyword evidence="8" id="KW-0539">Nucleus</keyword>
<evidence type="ECO:0000256" key="7">
    <source>
        <dbReference type="ARBA" id="ARBA00023204"/>
    </source>
</evidence>
<dbReference type="GO" id="GO:0006281">
    <property type="term" value="P:DNA repair"/>
    <property type="evidence" value="ECO:0007669"/>
    <property type="project" value="UniProtKB-KW"/>
</dbReference>
<feature type="active site" description="Proton donor/acceptor" evidence="9">
    <location>
        <position position="56"/>
    </location>
</feature>
<keyword evidence="3" id="KW-0540">Nuclease</keyword>
<keyword evidence="6" id="KW-0269">Exonuclease</keyword>
<dbReference type="Proteomes" id="UP001209878">
    <property type="component" value="Unassembled WGS sequence"/>
</dbReference>
<dbReference type="GO" id="GO:0003697">
    <property type="term" value="F:single-stranded DNA binding"/>
    <property type="evidence" value="ECO:0007669"/>
    <property type="project" value="TreeGrafter"/>
</dbReference>
<name>A0AAD9J0G2_RIDPI</name>
<dbReference type="GO" id="GO:0005634">
    <property type="term" value="C:nucleus"/>
    <property type="evidence" value="ECO:0007669"/>
    <property type="project" value="UniProtKB-SubCell"/>
</dbReference>
<comment type="similarity">
    <text evidence="2">Belongs to the tyrosyl-DNA phosphodiesterase family.</text>
</comment>
<dbReference type="PANTHER" id="PTHR12415:SF0">
    <property type="entry name" value="TYROSYL-DNA PHOSPHODIESTERASE 1"/>
    <property type="match status" value="1"/>
</dbReference>
<evidence type="ECO:0000256" key="1">
    <source>
        <dbReference type="ARBA" id="ARBA00004123"/>
    </source>
</evidence>
<protein>
    <recommendedName>
        <fullName evidence="14">Tyrosyl-DNA phosphodiesterase</fullName>
    </recommendedName>
</protein>
<evidence type="ECO:0000313" key="13">
    <source>
        <dbReference type="Proteomes" id="UP001209878"/>
    </source>
</evidence>
<dbReference type="PANTHER" id="PTHR12415">
    <property type="entry name" value="TYROSYL-DNA PHOSPHODIESTERASE 1"/>
    <property type="match status" value="1"/>
</dbReference>
<evidence type="ECO:0000256" key="8">
    <source>
        <dbReference type="ARBA" id="ARBA00023242"/>
    </source>
</evidence>
<dbReference type="GO" id="GO:0017005">
    <property type="term" value="F:3'-tyrosyl-DNA phosphodiesterase activity"/>
    <property type="evidence" value="ECO:0007669"/>
    <property type="project" value="TreeGrafter"/>
</dbReference>
<feature type="binding site" evidence="10">
    <location>
        <position position="58"/>
    </location>
    <ligand>
        <name>substrate</name>
    </ligand>
</feature>
<comment type="subcellular location">
    <subcellularLocation>
        <location evidence="1">Nucleus</location>
    </subcellularLocation>
</comment>
<gene>
    <name evidence="12" type="ORF">NP493_4361g00007</name>
</gene>
<dbReference type="GO" id="GO:0004527">
    <property type="term" value="F:exonuclease activity"/>
    <property type="evidence" value="ECO:0007669"/>
    <property type="project" value="UniProtKB-KW"/>
</dbReference>